<sequence>MSNDPWKITQKSLDLLSRIADNLGRNNYAWWANILNLFSEDLRYNIDDFWDYITPEPPLPNQDCLKTQIKQVKFCATIDLSKVKVLASNFVGTKKYTVSTENAP</sequence>
<comment type="caution">
    <text evidence="1">The sequence shown here is derived from an EMBL/GenBank/DDBJ whole genome shotgun (WGS) entry which is preliminary data.</text>
</comment>
<dbReference type="RefSeq" id="WP_190879438.1">
    <property type="nucleotide sequence ID" value="NZ_JACJSK010000028.1"/>
</dbReference>
<gene>
    <name evidence="1" type="ORF">H6G72_18740</name>
</gene>
<reference evidence="1 2" key="1">
    <citation type="journal article" date="2020" name="ISME J.">
        <title>Comparative genomics reveals insights into cyanobacterial evolution and habitat adaptation.</title>
        <authorList>
            <person name="Chen M.Y."/>
            <person name="Teng W.K."/>
            <person name="Zhao L."/>
            <person name="Hu C.X."/>
            <person name="Zhou Y.K."/>
            <person name="Han B.P."/>
            <person name="Song L.R."/>
            <person name="Shu W.S."/>
        </authorList>
    </citation>
    <scope>NUCLEOTIDE SEQUENCE [LARGE SCALE GENOMIC DNA]</scope>
    <source>
        <strain evidence="1 2">FACHB-1370</strain>
    </source>
</reference>
<protein>
    <submittedName>
        <fullName evidence="1">Uncharacterized protein</fullName>
    </submittedName>
</protein>
<proteinExistence type="predicted"/>
<organism evidence="1 2">
    <name type="scientific">Planktothricoides raciborskii FACHB-1370</name>
    <dbReference type="NCBI Taxonomy" id="2949576"/>
    <lineage>
        <taxon>Bacteria</taxon>
        <taxon>Bacillati</taxon>
        <taxon>Cyanobacteriota</taxon>
        <taxon>Cyanophyceae</taxon>
        <taxon>Oscillatoriophycideae</taxon>
        <taxon>Oscillatoriales</taxon>
        <taxon>Oscillatoriaceae</taxon>
        <taxon>Planktothricoides</taxon>
    </lineage>
</organism>
<accession>A0ABR8EJM5</accession>
<evidence type="ECO:0000313" key="1">
    <source>
        <dbReference type="EMBL" id="MBD2545836.1"/>
    </source>
</evidence>
<evidence type="ECO:0000313" key="2">
    <source>
        <dbReference type="Proteomes" id="UP000641954"/>
    </source>
</evidence>
<keyword evidence="2" id="KW-1185">Reference proteome</keyword>
<dbReference type="EMBL" id="JACJSK010000028">
    <property type="protein sequence ID" value="MBD2545836.1"/>
    <property type="molecule type" value="Genomic_DNA"/>
</dbReference>
<name>A0ABR8EJM5_9CYAN</name>
<dbReference type="Proteomes" id="UP000641954">
    <property type="component" value="Unassembled WGS sequence"/>
</dbReference>